<gene>
    <name evidence="1" type="ORF">PENTCL1PPCAC_5544</name>
</gene>
<protein>
    <recommendedName>
        <fullName evidence="3">C2H2-type domain-containing protein</fullName>
    </recommendedName>
</protein>
<evidence type="ECO:0000313" key="2">
    <source>
        <dbReference type="Proteomes" id="UP001432027"/>
    </source>
</evidence>
<keyword evidence="2" id="KW-1185">Reference proteome</keyword>
<evidence type="ECO:0008006" key="3">
    <source>
        <dbReference type="Google" id="ProtNLM"/>
    </source>
</evidence>
<evidence type="ECO:0000313" key="1">
    <source>
        <dbReference type="EMBL" id="GMS83369.1"/>
    </source>
</evidence>
<dbReference type="EMBL" id="BTSX01000002">
    <property type="protein sequence ID" value="GMS83369.1"/>
    <property type="molecule type" value="Genomic_DNA"/>
</dbReference>
<dbReference type="AlphaFoldDB" id="A0AAV5SPX3"/>
<name>A0AAV5SPX3_9BILA</name>
<proteinExistence type="predicted"/>
<comment type="caution">
    <text evidence="1">The sequence shown here is derived from an EMBL/GenBank/DDBJ whole genome shotgun (WGS) entry which is preliminary data.</text>
</comment>
<feature type="non-terminal residue" evidence="1">
    <location>
        <position position="66"/>
    </location>
</feature>
<sequence length="66" mass="7551">TKYAAHMYKHHKFSLNSNGIFLLCSCGQDVHSHNITNHNEKCAGLQFSLRQLKMKTTPMKCILCEV</sequence>
<dbReference type="Proteomes" id="UP001432027">
    <property type="component" value="Unassembled WGS sequence"/>
</dbReference>
<feature type="non-terminal residue" evidence="1">
    <location>
        <position position="1"/>
    </location>
</feature>
<accession>A0AAV5SPX3</accession>
<organism evidence="1 2">
    <name type="scientific">Pristionchus entomophagus</name>
    <dbReference type="NCBI Taxonomy" id="358040"/>
    <lineage>
        <taxon>Eukaryota</taxon>
        <taxon>Metazoa</taxon>
        <taxon>Ecdysozoa</taxon>
        <taxon>Nematoda</taxon>
        <taxon>Chromadorea</taxon>
        <taxon>Rhabditida</taxon>
        <taxon>Rhabditina</taxon>
        <taxon>Diplogasteromorpha</taxon>
        <taxon>Diplogasteroidea</taxon>
        <taxon>Neodiplogasteridae</taxon>
        <taxon>Pristionchus</taxon>
    </lineage>
</organism>
<reference evidence="1" key="1">
    <citation type="submission" date="2023-10" db="EMBL/GenBank/DDBJ databases">
        <title>Genome assembly of Pristionchus species.</title>
        <authorList>
            <person name="Yoshida K."/>
            <person name="Sommer R.J."/>
        </authorList>
    </citation>
    <scope>NUCLEOTIDE SEQUENCE</scope>
    <source>
        <strain evidence="1">RS0144</strain>
    </source>
</reference>